<evidence type="ECO:0000313" key="1">
    <source>
        <dbReference type="EMBL" id="KFD65581.1"/>
    </source>
</evidence>
<name>A0A085N7Y5_9BILA</name>
<dbReference type="Proteomes" id="UP000030758">
    <property type="component" value="Unassembled WGS sequence"/>
</dbReference>
<accession>A0A085N7Y5</accession>
<reference evidence="1" key="1">
    <citation type="journal article" date="2014" name="Nat. Genet.">
        <title>Genome and transcriptome of the porcine whipworm Trichuris suis.</title>
        <authorList>
            <person name="Jex A.R."/>
            <person name="Nejsum P."/>
            <person name="Schwarz E.M."/>
            <person name="Hu L."/>
            <person name="Young N.D."/>
            <person name="Hall R.S."/>
            <person name="Korhonen P.K."/>
            <person name="Liao S."/>
            <person name="Thamsborg S."/>
            <person name="Xia J."/>
            <person name="Xu P."/>
            <person name="Wang S."/>
            <person name="Scheerlinck J.P."/>
            <person name="Hofmann A."/>
            <person name="Sternberg P.W."/>
            <person name="Wang J."/>
            <person name="Gasser R.B."/>
        </authorList>
    </citation>
    <scope>NUCLEOTIDE SEQUENCE [LARGE SCALE GENOMIC DNA]</scope>
    <source>
        <strain evidence="1">DCEP-RM93F</strain>
    </source>
</reference>
<dbReference type="AlphaFoldDB" id="A0A085N7Y5"/>
<dbReference type="EMBL" id="KL367536">
    <property type="protein sequence ID" value="KFD65581.1"/>
    <property type="molecule type" value="Genomic_DNA"/>
</dbReference>
<proteinExistence type="predicted"/>
<gene>
    <name evidence="1" type="ORF">M514_22290</name>
</gene>
<sequence length="89" mass="10149">MHADFSIFLALKTTRVMDVNYRDHMQGCMMSFVEFFTCKVAPALMEFTDFGVLQTSLFWNSVASLDLQNGLICELDYQLASTRKGLSIH</sequence>
<organism evidence="1">
    <name type="scientific">Trichuris suis</name>
    <name type="common">pig whipworm</name>
    <dbReference type="NCBI Taxonomy" id="68888"/>
    <lineage>
        <taxon>Eukaryota</taxon>
        <taxon>Metazoa</taxon>
        <taxon>Ecdysozoa</taxon>
        <taxon>Nematoda</taxon>
        <taxon>Enoplea</taxon>
        <taxon>Dorylaimia</taxon>
        <taxon>Trichinellida</taxon>
        <taxon>Trichuridae</taxon>
        <taxon>Trichuris</taxon>
    </lineage>
</organism>
<protein>
    <submittedName>
        <fullName evidence="1">Uncharacterized protein</fullName>
    </submittedName>
</protein>